<dbReference type="SUPFAM" id="SSF56281">
    <property type="entry name" value="Metallo-hydrolase/oxidoreductase"/>
    <property type="match status" value="1"/>
</dbReference>
<evidence type="ECO:0000313" key="1">
    <source>
        <dbReference type="EMBL" id="ADD93106.1"/>
    </source>
</evidence>
<dbReference type="InterPro" id="IPR036866">
    <property type="entry name" value="RibonucZ/Hydroxyglut_hydro"/>
</dbReference>
<evidence type="ECO:0008006" key="2">
    <source>
        <dbReference type="Google" id="ProtNLM"/>
    </source>
</evidence>
<proteinExistence type="predicted"/>
<reference evidence="1" key="1">
    <citation type="journal article" date="2010" name="ISME J.">
        <title>Metagenome of the Mediterranean deep chlorophyll maximum studied by direct and fosmid library 454 pyrosequencing.</title>
        <authorList>
            <person name="Ghai R."/>
            <person name="Martin-Cuadrado A.B."/>
            <person name="Molto A.G."/>
            <person name="Heredia I.G."/>
            <person name="Cabrera R."/>
            <person name="Martin J."/>
            <person name="Verdu M."/>
            <person name="Deschamps P."/>
            <person name="Moreira D."/>
            <person name="Lopez-Garcia P."/>
            <person name="Mira A."/>
            <person name="Rodriguez-Valera F."/>
        </authorList>
    </citation>
    <scope>NUCLEOTIDE SEQUENCE</scope>
</reference>
<sequence length="126" mass="14344">MHAFIIRGASKSLLFLTDHDTWNETLAVHNCSSIRELLSKLNVDIALVDGTFWSEDELPGRNQAQVPHPPVLQTLQMLGEKKQGDPNIIFTHLNHTNPLYNQDSEQYAEVERLGWSVAHQGQRFNL</sequence>
<dbReference type="EMBL" id="GU942965">
    <property type="protein sequence ID" value="ADD93106.1"/>
    <property type="molecule type" value="Genomic_DNA"/>
</dbReference>
<protein>
    <recommendedName>
        <fullName evidence="2">Metallo-beta-lactamase domain-containing protein</fullName>
    </recommendedName>
</protein>
<organism evidence="1">
    <name type="scientific">uncultured archaeon MedDCM-OCT-S05-C418</name>
    <dbReference type="NCBI Taxonomy" id="743091"/>
    <lineage>
        <taxon>Archaea</taxon>
        <taxon>environmental samples</taxon>
    </lineage>
</organism>
<dbReference type="AlphaFoldDB" id="D6PBK5"/>
<accession>D6PBK5</accession>
<name>D6PBK5_9ARCH</name>
<dbReference type="Gene3D" id="3.60.15.10">
    <property type="entry name" value="Ribonuclease Z/Hydroxyacylglutathione hydrolase-like"/>
    <property type="match status" value="1"/>
</dbReference>